<evidence type="ECO:0000313" key="3">
    <source>
        <dbReference type="Proteomes" id="UP000294682"/>
    </source>
</evidence>
<comment type="similarity">
    <text evidence="1">Belongs to the asp23 family.</text>
</comment>
<organism evidence="2 3">
    <name type="scientific">Harryflintia acetispora</name>
    <dbReference type="NCBI Taxonomy" id="1849041"/>
    <lineage>
        <taxon>Bacteria</taxon>
        <taxon>Bacillati</taxon>
        <taxon>Bacillota</taxon>
        <taxon>Clostridia</taxon>
        <taxon>Eubacteriales</taxon>
        <taxon>Oscillospiraceae</taxon>
        <taxon>Harryflintia</taxon>
    </lineage>
</organism>
<comment type="caution">
    <text evidence="2">The sequence shown here is derived from an EMBL/GenBank/DDBJ whole genome shotgun (WGS) entry which is preliminary data.</text>
</comment>
<dbReference type="EMBL" id="SLUK01000005">
    <property type="protein sequence ID" value="TCL43535.1"/>
    <property type="molecule type" value="Genomic_DNA"/>
</dbReference>
<reference evidence="2 3" key="1">
    <citation type="submission" date="2019-03" db="EMBL/GenBank/DDBJ databases">
        <title>Genomic Encyclopedia of Type Strains, Phase IV (KMG-IV): sequencing the most valuable type-strain genomes for metagenomic binning, comparative biology and taxonomic classification.</title>
        <authorList>
            <person name="Goeker M."/>
        </authorList>
    </citation>
    <scope>NUCLEOTIDE SEQUENCE [LARGE SCALE GENOMIC DNA]</scope>
    <source>
        <strain evidence="2 3">DSM 100433</strain>
    </source>
</reference>
<gene>
    <name evidence="2" type="ORF">EDD78_105168</name>
</gene>
<proteinExistence type="inferred from homology"/>
<dbReference type="OrthoDB" id="9793465at2"/>
<dbReference type="PANTHER" id="PTHR34297:SF1">
    <property type="entry name" value="ASP23_GLS24 FAMILY ENVELOPE STRESS RESPONSE PROTEIN"/>
    <property type="match status" value="1"/>
</dbReference>
<name>A0A9X8Y8I3_9FIRM</name>
<protein>
    <submittedName>
        <fullName evidence="2">Alkaline shock family protein YloU</fullName>
    </submittedName>
</protein>
<evidence type="ECO:0000313" key="2">
    <source>
        <dbReference type="EMBL" id="TCL43535.1"/>
    </source>
</evidence>
<evidence type="ECO:0000256" key="1">
    <source>
        <dbReference type="ARBA" id="ARBA00005721"/>
    </source>
</evidence>
<dbReference type="PANTHER" id="PTHR34297">
    <property type="entry name" value="HYPOTHETICAL CYTOSOLIC PROTEIN-RELATED"/>
    <property type="match status" value="1"/>
</dbReference>
<sequence length="127" mass="13352">MENMQAKTQGSLRISKDVIATIASCAATEIAGVAGLATYTTNIRNLFTKNAVNKSIAVELSDEVAEIAVHLNLHFGAKIPAVSEAVQRAVKEAVQNMTGITVSKVNVYIGDITFPQVAPPSAAAVRE</sequence>
<keyword evidence="3" id="KW-1185">Reference proteome</keyword>
<dbReference type="Proteomes" id="UP000294682">
    <property type="component" value="Unassembled WGS sequence"/>
</dbReference>
<dbReference type="AlphaFoldDB" id="A0A9X8Y8I3"/>
<dbReference type="InterPro" id="IPR005531">
    <property type="entry name" value="Asp23"/>
</dbReference>
<dbReference type="RefSeq" id="WP_079698445.1">
    <property type="nucleotide sequence ID" value="NZ_JADNAH010000117.1"/>
</dbReference>
<dbReference type="Pfam" id="PF03780">
    <property type="entry name" value="Asp23"/>
    <property type="match status" value="1"/>
</dbReference>
<accession>A0A9X8Y8I3</accession>